<protein>
    <submittedName>
        <fullName evidence="3">Uncharacterized protein</fullName>
    </submittedName>
</protein>
<evidence type="ECO:0000313" key="4">
    <source>
        <dbReference type="Proteomes" id="UP000800235"/>
    </source>
</evidence>
<name>A0A9P4NJU3_9PEZI</name>
<keyword evidence="1" id="KW-0175">Coiled coil</keyword>
<gene>
    <name evidence="3" type="ORF">EJ08DRAFT_700944</name>
</gene>
<feature type="region of interest" description="Disordered" evidence="2">
    <location>
        <begin position="74"/>
        <end position="99"/>
    </location>
</feature>
<dbReference type="Proteomes" id="UP000800235">
    <property type="component" value="Unassembled WGS sequence"/>
</dbReference>
<feature type="region of interest" description="Disordered" evidence="2">
    <location>
        <begin position="256"/>
        <end position="283"/>
    </location>
</feature>
<dbReference type="EMBL" id="MU007078">
    <property type="protein sequence ID" value="KAF2423700.1"/>
    <property type="molecule type" value="Genomic_DNA"/>
</dbReference>
<feature type="region of interest" description="Disordered" evidence="2">
    <location>
        <begin position="1"/>
        <end position="35"/>
    </location>
</feature>
<feature type="compositionally biased region" description="Acidic residues" evidence="2">
    <location>
        <begin position="256"/>
        <end position="273"/>
    </location>
</feature>
<feature type="coiled-coil region" evidence="1">
    <location>
        <begin position="142"/>
        <end position="190"/>
    </location>
</feature>
<dbReference type="AlphaFoldDB" id="A0A9P4NJU3"/>
<evidence type="ECO:0000256" key="2">
    <source>
        <dbReference type="SAM" id="MobiDB-lite"/>
    </source>
</evidence>
<feature type="compositionally biased region" description="Basic and acidic residues" evidence="2">
    <location>
        <begin position="88"/>
        <end position="99"/>
    </location>
</feature>
<proteinExistence type="predicted"/>
<accession>A0A9P4NJU3</accession>
<evidence type="ECO:0000313" key="3">
    <source>
        <dbReference type="EMBL" id="KAF2423700.1"/>
    </source>
</evidence>
<keyword evidence="4" id="KW-1185">Reference proteome</keyword>
<sequence length="283" mass="32999">MDSVESRLRVEEGGMDEEMRKDEDDRRNEAERRIASERVVEPEKVIREEELKKLIVELQHKNALDKEKIEKLEEENGEQAKTIGQLERSGERREEKLRSKKKELELALDARDGYKKALGLAEEIDRLRRERGDGDVIVPMVNQKTEEERRALRLESEQLKMSLTEALSQKHATEGEIEQLEGEGKGLEEKEALRVQANSVVRSSAVKELQLDYIKFCMERKKKQWRRVNIDDPATFDEVEEDEEYLERLVQELADDSQGDLEEGLEEGIEVEDQAERHEVEEA</sequence>
<feature type="compositionally biased region" description="Basic and acidic residues" evidence="2">
    <location>
        <begin position="274"/>
        <end position="283"/>
    </location>
</feature>
<evidence type="ECO:0000256" key="1">
    <source>
        <dbReference type="SAM" id="Coils"/>
    </source>
</evidence>
<reference evidence="3" key="1">
    <citation type="journal article" date="2020" name="Stud. Mycol.">
        <title>101 Dothideomycetes genomes: a test case for predicting lifestyles and emergence of pathogens.</title>
        <authorList>
            <person name="Haridas S."/>
            <person name="Albert R."/>
            <person name="Binder M."/>
            <person name="Bloem J."/>
            <person name="Labutti K."/>
            <person name="Salamov A."/>
            <person name="Andreopoulos B."/>
            <person name="Baker S."/>
            <person name="Barry K."/>
            <person name="Bills G."/>
            <person name="Bluhm B."/>
            <person name="Cannon C."/>
            <person name="Castanera R."/>
            <person name="Culley D."/>
            <person name="Daum C."/>
            <person name="Ezra D."/>
            <person name="Gonzalez J."/>
            <person name="Henrissat B."/>
            <person name="Kuo A."/>
            <person name="Liang C."/>
            <person name="Lipzen A."/>
            <person name="Lutzoni F."/>
            <person name="Magnuson J."/>
            <person name="Mondo S."/>
            <person name="Nolan M."/>
            <person name="Ohm R."/>
            <person name="Pangilinan J."/>
            <person name="Park H.-J."/>
            <person name="Ramirez L."/>
            <person name="Alfaro M."/>
            <person name="Sun H."/>
            <person name="Tritt A."/>
            <person name="Yoshinaga Y."/>
            <person name="Zwiers L.-H."/>
            <person name="Turgeon B."/>
            <person name="Goodwin S."/>
            <person name="Spatafora J."/>
            <person name="Crous P."/>
            <person name="Grigoriev I."/>
        </authorList>
    </citation>
    <scope>NUCLEOTIDE SEQUENCE</scope>
    <source>
        <strain evidence="3">CBS 130266</strain>
    </source>
</reference>
<organism evidence="3 4">
    <name type="scientific">Tothia fuscella</name>
    <dbReference type="NCBI Taxonomy" id="1048955"/>
    <lineage>
        <taxon>Eukaryota</taxon>
        <taxon>Fungi</taxon>
        <taxon>Dikarya</taxon>
        <taxon>Ascomycota</taxon>
        <taxon>Pezizomycotina</taxon>
        <taxon>Dothideomycetes</taxon>
        <taxon>Pleosporomycetidae</taxon>
        <taxon>Venturiales</taxon>
        <taxon>Cylindrosympodiaceae</taxon>
        <taxon>Tothia</taxon>
    </lineage>
</organism>
<comment type="caution">
    <text evidence="3">The sequence shown here is derived from an EMBL/GenBank/DDBJ whole genome shotgun (WGS) entry which is preliminary data.</text>
</comment>